<evidence type="ECO:0000256" key="1">
    <source>
        <dbReference type="ARBA" id="ARBA00022737"/>
    </source>
</evidence>
<dbReference type="Pfam" id="PF00076">
    <property type="entry name" value="RRM_1"/>
    <property type="match status" value="1"/>
</dbReference>
<name>Q4UGM3_THEAN</name>
<evidence type="ECO:0000256" key="4">
    <source>
        <dbReference type="SAM" id="Phobius"/>
    </source>
</evidence>
<dbReference type="SUPFAM" id="SSF54928">
    <property type="entry name" value="RNA-binding domain, RBD"/>
    <property type="match status" value="2"/>
</dbReference>
<dbReference type="PROSITE" id="PS50102">
    <property type="entry name" value="RRM"/>
    <property type="match status" value="1"/>
</dbReference>
<evidence type="ECO:0000313" key="6">
    <source>
        <dbReference type="EMBL" id="CAI73766.1"/>
    </source>
</evidence>
<dbReference type="VEuPathDB" id="PiroplasmaDB:TA21420"/>
<dbReference type="eggNOG" id="KOG0148">
    <property type="taxonomic scope" value="Eukaryota"/>
</dbReference>
<keyword evidence="2 3" id="KW-0694">RNA-binding</keyword>
<evidence type="ECO:0000313" key="7">
    <source>
        <dbReference type="Proteomes" id="UP000001950"/>
    </source>
</evidence>
<dbReference type="AlphaFoldDB" id="Q4UGM3"/>
<evidence type="ECO:0000259" key="5">
    <source>
        <dbReference type="PROSITE" id="PS50102"/>
    </source>
</evidence>
<sequence>MSSSLIDNYQCYIGCLHHCIHYSRPIIFILLAKSTIFTSIGDEEFMTLAKCFSTNVVSTKLIRGQSASTHLGYGFVQYTDSSASDEAILLMQGVYSKGIPLVIRSTSNYTSVYTYDNDSDSTKPQTVNTTVHVSNLSDQDSQDSINDLAKPFGEIESINFIPDRKYCFVNFKRREYALGFLCHMDNWNTGNSTLSCFWALHSNEPKSYDKKLLDKEKEDEVPNRPIIIQLILELIILLIMELMKFIVVWYELCQ</sequence>
<organism evidence="6 7">
    <name type="scientific">Theileria annulata</name>
    <dbReference type="NCBI Taxonomy" id="5874"/>
    <lineage>
        <taxon>Eukaryota</taxon>
        <taxon>Sar</taxon>
        <taxon>Alveolata</taxon>
        <taxon>Apicomplexa</taxon>
        <taxon>Aconoidasida</taxon>
        <taxon>Piroplasmida</taxon>
        <taxon>Theileriidae</taxon>
        <taxon>Theileria</taxon>
    </lineage>
</organism>
<dbReference type="InterPro" id="IPR035979">
    <property type="entry name" value="RBD_domain_sf"/>
</dbReference>
<keyword evidence="4" id="KW-0472">Membrane</keyword>
<gene>
    <name evidence="6" type="ORF">TA21420</name>
</gene>
<keyword evidence="4" id="KW-0812">Transmembrane</keyword>
<accession>Q4UGM3</accession>
<dbReference type="InParanoid" id="Q4UGM3"/>
<dbReference type="GeneID" id="3863442"/>
<dbReference type="InterPro" id="IPR000504">
    <property type="entry name" value="RRM_dom"/>
</dbReference>
<dbReference type="KEGG" id="tan:TA21420"/>
<keyword evidence="4" id="KW-1133">Transmembrane helix</keyword>
<dbReference type="OrthoDB" id="439808at2759"/>
<dbReference type="PANTHER" id="PTHR24012">
    <property type="entry name" value="RNA BINDING PROTEIN"/>
    <property type="match status" value="1"/>
</dbReference>
<evidence type="ECO:0000256" key="3">
    <source>
        <dbReference type="PROSITE-ProRule" id="PRU00176"/>
    </source>
</evidence>
<dbReference type="EMBL" id="CR940347">
    <property type="protein sequence ID" value="CAI73766.1"/>
    <property type="molecule type" value="Genomic_DNA"/>
</dbReference>
<reference evidence="6 7" key="1">
    <citation type="journal article" date="2005" name="Science">
        <title>Genome of the host-cell transforming parasite Theileria annulata compared with T. parva.</title>
        <authorList>
            <person name="Pain A."/>
            <person name="Renauld H."/>
            <person name="Berriman M."/>
            <person name="Murphy L."/>
            <person name="Yeats C.A."/>
            <person name="Weir W."/>
            <person name="Kerhornou A."/>
            <person name="Aslett M."/>
            <person name="Bishop R."/>
            <person name="Bouchier C."/>
            <person name="Cochet M."/>
            <person name="Coulson R.M.R."/>
            <person name="Cronin A."/>
            <person name="de Villiers E.P."/>
            <person name="Fraser A."/>
            <person name="Fosker N."/>
            <person name="Gardner M."/>
            <person name="Goble A."/>
            <person name="Griffiths-Jones S."/>
            <person name="Harris D.E."/>
            <person name="Katzer F."/>
            <person name="Larke N."/>
            <person name="Lord A."/>
            <person name="Maser P."/>
            <person name="McKellar S."/>
            <person name="Mooney P."/>
            <person name="Morton F."/>
            <person name="Nene V."/>
            <person name="O'Neil S."/>
            <person name="Price C."/>
            <person name="Quail M.A."/>
            <person name="Rabbinowitsch E."/>
            <person name="Rawlings N.D."/>
            <person name="Rutter S."/>
            <person name="Saunders D."/>
            <person name="Seeger K."/>
            <person name="Shah T."/>
            <person name="Squares R."/>
            <person name="Squares S."/>
            <person name="Tivey A."/>
            <person name="Walker A.R."/>
            <person name="Woodward J."/>
            <person name="Dobbelaere D.A.E."/>
            <person name="Langsley G."/>
            <person name="Rajandream M.A."/>
            <person name="McKeever D."/>
            <person name="Shiels B."/>
            <person name="Tait A."/>
            <person name="Barrell B.G."/>
            <person name="Hall N."/>
        </authorList>
    </citation>
    <scope>NUCLEOTIDE SEQUENCE [LARGE SCALE GENOMIC DNA]</scope>
    <source>
        <strain evidence="7">Ankara</strain>
    </source>
</reference>
<dbReference type="SMART" id="SM00360">
    <property type="entry name" value="RRM"/>
    <property type="match status" value="2"/>
</dbReference>
<dbReference type="GO" id="GO:0003723">
    <property type="term" value="F:RNA binding"/>
    <property type="evidence" value="ECO:0007669"/>
    <property type="project" value="UniProtKB-UniRule"/>
</dbReference>
<evidence type="ECO:0000256" key="2">
    <source>
        <dbReference type="ARBA" id="ARBA00022884"/>
    </source>
</evidence>
<dbReference type="Gene3D" id="3.30.70.330">
    <property type="match status" value="2"/>
</dbReference>
<dbReference type="Proteomes" id="UP000001950">
    <property type="component" value="Chromosome 1"/>
</dbReference>
<protein>
    <submittedName>
        <fullName evidence="6">RNA binding protein, putative</fullName>
    </submittedName>
</protein>
<dbReference type="InterPro" id="IPR012677">
    <property type="entry name" value="Nucleotide-bd_a/b_plait_sf"/>
</dbReference>
<feature type="transmembrane region" description="Helical" evidence="4">
    <location>
        <begin position="226"/>
        <end position="250"/>
    </location>
</feature>
<dbReference type="OMA" id="YIGCLHH"/>
<keyword evidence="1" id="KW-0677">Repeat</keyword>
<proteinExistence type="predicted"/>
<dbReference type="RefSeq" id="XP_954443.1">
    <property type="nucleotide sequence ID" value="XM_949350.1"/>
</dbReference>
<keyword evidence="7" id="KW-1185">Reference proteome</keyword>
<feature type="domain" description="RRM" evidence="5">
    <location>
        <begin position="129"/>
        <end position="201"/>
    </location>
</feature>
<dbReference type="STRING" id="5874.Q4UGM3"/>